<dbReference type="OrthoDB" id="5830785at2759"/>
<gene>
    <name evidence="2" type="ORF">TCLT_LOCUS831</name>
</gene>
<dbReference type="AlphaFoldDB" id="A0A0N5CL52"/>
<protein>
    <submittedName>
        <fullName evidence="2 4">Uncharacterized protein</fullName>
    </submittedName>
</protein>
<feature type="region of interest" description="Disordered" evidence="1">
    <location>
        <begin position="294"/>
        <end position="336"/>
    </location>
</feature>
<sequence length="336" mass="37726">MFFQITKFERGENIGRFIIKFVLPEGHKAKGVCRGSLRNGRIRPVIDFSGCTDRMAHARFCLLERELKGTRACVRVISSDWSGRERRISLFFLMDSDKKLERNLQFNGFSNVVSKDSPKKGTDSDDEDREELVGEGLFAFDEDIIAENEANNTNKEGLLDEAISDDFGNHGMSDAYSNIFGGCTGLRASHLRAEAADADGNGQLEPIQKTVGSLLYGTSLPITIPASHFCHPRYDRKEFGEKGILDSSEENVFDETMLHQRPSKDLFSQMRAYARSIQAADDPERLFGERPSRRRYETGEGRVTSQVTDPLQARDDVELDTTDLSDHASHSYHGAI</sequence>
<evidence type="ECO:0000313" key="3">
    <source>
        <dbReference type="Proteomes" id="UP000276776"/>
    </source>
</evidence>
<reference evidence="4" key="1">
    <citation type="submission" date="2017-02" db="UniProtKB">
        <authorList>
            <consortium name="WormBaseParasite"/>
        </authorList>
    </citation>
    <scope>IDENTIFICATION</scope>
</reference>
<evidence type="ECO:0000313" key="4">
    <source>
        <dbReference type="WBParaSite" id="TCLT_0000083001-mRNA-1"/>
    </source>
</evidence>
<accession>A0A0N5CL52</accession>
<keyword evidence="3" id="KW-1185">Reference proteome</keyword>
<reference evidence="2 3" key="2">
    <citation type="submission" date="2018-11" db="EMBL/GenBank/DDBJ databases">
        <authorList>
            <consortium name="Pathogen Informatics"/>
        </authorList>
    </citation>
    <scope>NUCLEOTIDE SEQUENCE [LARGE SCALE GENOMIC DNA]</scope>
</reference>
<evidence type="ECO:0000313" key="2">
    <source>
        <dbReference type="EMBL" id="VDM95967.1"/>
    </source>
</evidence>
<name>A0A0N5CL52_THECL</name>
<dbReference type="WBParaSite" id="TCLT_0000083001-mRNA-1">
    <property type="protein sequence ID" value="TCLT_0000083001-mRNA-1"/>
    <property type="gene ID" value="TCLT_0000083001"/>
</dbReference>
<proteinExistence type="predicted"/>
<evidence type="ECO:0000256" key="1">
    <source>
        <dbReference type="SAM" id="MobiDB-lite"/>
    </source>
</evidence>
<organism evidence="4">
    <name type="scientific">Thelazia callipaeda</name>
    <name type="common">Oriental eyeworm</name>
    <name type="synonym">Parasitic nematode</name>
    <dbReference type="NCBI Taxonomy" id="103827"/>
    <lineage>
        <taxon>Eukaryota</taxon>
        <taxon>Metazoa</taxon>
        <taxon>Ecdysozoa</taxon>
        <taxon>Nematoda</taxon>
        <taxon>Chromadorea</taxon>
        <taxon>Rhabditida</taxon>
        <taxon>Spirurina</taxon>
        <taxon>Spiruromorpha</taxon>
        <taxon>Thelazioidea</taxon>
        <taxon>Thelaziidae</taxon>
        <taxon>Thelazia</taxon>
    </lineage>
</organism>
<dbReference type="EMBL" id="UYYF01000074">
    <property type="protein sequence ID" value="VDM95967.1"/>
    <property type="molecule type" value="Genomic_DNA"/>
</dbReference>
<dbReference type="Proteomes" id="UP000276776">
    <property type="component" value="Unassembled WGS sequence"/>
</dbReference>